<keyword evidence="2" id="KW-1185">Reference proteome</keyword>
<accession>A0ABZ1EH70</accession>
<sequence>MSNGHIAEFRLHLHALDEAASWEHALYKVRRDLKAVAKEQGRMMSPMEQALHDGVLKEEQRHFWQALQTTLDGAPRK</sequence>
<protein>
    <submittedName>
        <fullName evidence="1">Uncharacterized protein</fullName>
    </submittedName>
</protein>
<organism evidence="1 2">
    <name type="scientific">Micromonospora peucetia</name>
    <dbReference type="NCBI Taxonomy" id="47871"/>
    <lineage>
        <taxon>Bacteria</taxon>
        <taxon>Bacillati</taxon>
        <taxon>Actinomycetota</taxon>
        <taxon>Actinomycetes</taxon>
        <taxon>Micromonosporales</taxon>
        <taxon>Micromonosporaceae</taxon>
        <taxon>Micromonospora</taxon>
    </lineage>
</organism>
<name>A0ABZ1EH70_9ACTN</name>
<evidence type="ECO:0000313" key="2">
    <source>
        <dbReference type="Proteomes" id="UP001334804"/>
    </source>
</evidence>
<reference evidence="1 2" key="1">
    <citation type="submission" date="2022-10" db="EMBL/GenBank/DDBJ databases">
        <title>The complete genomes of actinobacterial strains from the NBC collection.</title>
        <authorList>
            <person name="Joergensen T.S."/>
            <person name="Alvarez Arevalo M."/>
            <person name="Sterndorff E.B."/>
            <person name="Faurdal D."/>
            <person name="Vuksanovic O."/>
            <person name="Mourched A.-S."/>
            <person name="Charusanti P."/>
            <person name="Shaw S."/>
            <person name="Blin K."/>
            <person name="Weber T."/>
        </authorList>
    </citation>
    <scope>NUCLEOTIDE SEQUENCE [LARGE SCALE GENOMIC DNA]</scope>
    <source>
        <strain evidence="1 2">NBC 01809</strain>
    </source>
</reference>
<dbReference type="Proteomes" id="UP001334804">
    <property type="component" value="Chromosome"/>
</dbReference>
<dbReference type="RefSeq" id="WP_091622338.1">
    <property type="nucleotide sequence ID" value="NZ_CP109071.1"/>
</dbReference>
<evidence type="ECO:0000313" key="1">
    <source>
        <dbReference type="EMBL" id="WSA33899.1"/>
    </source>
</evidence>
<dbReference type="EMBL" id="CP109071">
    <property type="protein sequence ID" value="WSA33899.1"/>
    <property type="molecule type" value="Genomic_DNA"/>
</dbReference>
<gene>
    <name evidence="1" type="ORF">OIE14_07590</name>
</gene>
<proteinExistence type="predicted"/>